<proteinExistence type="predicted"/>
<comment type="caution">
    <text evidence="2">The sequence shown here is derived from an EMBL/GenBank/DDBJ whole genome shotgun (WGS) entry which is preliminary data.</text>
</comment>
<dbReference type="EMBL" id="LAZR01010122">
    <property type="protein sequence ID" value="KKM68700.1"/>
    <property type="molecule type" value="Genomic_DNA"/>
</dbReference>
<dbReference type="AlphaFoldDB" id="A0A0F9LWH3"/>
<evidence type="ECO:0000313" key="2">
    <source>
        <dbReference type="EMBL" id="KKM68700.1"/>
    </source>
</evidence>
<accession>A0A0F9LWH3</accession>
<name>A0A0F9LWH3_9ZZZZ</name>
<gene>
    <name evidence="2" type="ORF">LCGC14_1458250</name>
</gene>
<organism evidence="2">
    <name type="scientific">marine sediment metagenome</name>
    <dbReference type="NCBI Taxonomy" id="412755"/>
    <lineage>
        <taxon>unclassified sequences</taxon>
        <taxon>metagenomes</taxon>
        <taxon>ecological metagenomes</taxon>
    </lineage>
</organism>
<evidence type="ECO:0000256" key="1">
    <source>
        <dbReference type="SAM" id="MobiDB-lite"/>
    </source>
</evidence>
<feature type="region of interest" description="Disordered" evidence="1">
    <location>
        <begin position="24"/>
        <end position="97"/>
    </location>
</feature>
<protein>
    <submittedName>
        <fullName evidence="2">Uncharacterized protein</fullName>
    </submittedName>
</protein>
<reference evidence="2" key="1">
    <citation type="journal article" date="2015" name="Nature">
        <title>Complex archaea that bridge the gap between prokaryotes and eukaryotes.</title>
        <authorList>
            <person name="Spang A."/>
            <person name="Saw J.H."/>
            <person name="Jorgensen S.L."/>
            <person name="Zaremba-Niedzwiedzka K."/>
            <person name="Martijn J."/>
            <person name="Lind A.E."/>
            <person name="van Eijk R."/>
            <person name="Schleper C."/>
            <person name="Guy L."/>
            <person name="Ettema T.J."/>
        </authorList>
    </citation>
    <scope>NUCLEOTIDE SEQUENCE</scope>
</reference>
<sequence length="442" mass="50592">MAHTKKGLLEGFDQIIDDYIDKQRNVEGGGAESMEFPRLPSPPRRGSPIQEDYGDPFGADPYTVNVPEGTRTREGAPFFRGPTGTDPNASVVDEEKGYDVDTLRTQGIYPGGYTSETGEDPFDIQTGEMSREQINRADPSLYAKLFGTDYKDDPQFSTQAKIRIEMAGLIAYAQAGGQDKDKLNRLETLQRLQVRKDSFGNVMKPVPPRVDGVPSLEERAMIEENLFKNVGGNPYLRNANKELTQYWQANRQKHFEHVTQIRWQDADKLTSQQRSAYMSEFARVSRAKQQEFQADIDQKKEMVKIGLGQFDTERNEAKALAKENRKARREREKAQRPKAITRRTVQQGSAELKAHYTDNVSKVQDKARIGVSSKRYNSVISQPGMTAAEAIETVKRQTEAIMEDYWRNRDTIEKFDRKERKIQRKKLDDGFRRLYGTVPFRR</sequence>